<dbReference type="AlphaFoldDB" id="A0A2P5CR61"/>
<name>A0A2P5CR61_TREOI</name>
<dbReference type="OrthoDB" id="3219396at2759"/>
<keyword evidence="2" id="KW-1185">Reference proteome</keyword>
<dbReference type="FunCoup" id="A0A2P5CR61">
    <property type="interactions" value="1156"/>
</dbReference>
<protein>
    <submittedName>
        <fullName evidence="1">F-box domain containing protein</fullName>
    </submittedName>
</protein>
<proteinExistence type="predicted"/>
<reference evidence="2" key="1">
    <citation type="submission" date="2016-06" db="EMBL/GenBank/DDBJ databases">
        <title>Parallel loss of symbiosis genes in relatives of nitrogen-fixing non-legume Parasponia.</title>
        <authorList>
            <person name="Van Velzen R."/>
            <person name="Holmer R."/>
            <person name="Bu F."/>
            <person name="Rutten L."/>
            <person name="Van Zeijl A."/>
            <person name="Liu W."/>
            <person name="Santuari L."/>
            <person name="Cao Q."/>
            <person name="Sharma T."/>
            <person name="Shen D."/>
            <person name="Roswanjaya Y."/>
            <person name="Wardhani T."/>
            <person name="Kalhor M.S."/>
            <person name="Jansen J."/>
            <person name="Van den Hoogen J."/>
            <person name="Gungor B."/>
            <person name="Hartog M."/>
            <person name="Hontelez J."/>
            <person name="Verver J."/>
            <person name="Yang W.-C."/>
            <person name="Schijlen E."/>
            <person name="Repin R."/>
            <person name="Schilthuizen M."/>
            <person name="Schranz E."/>
            <person name="Heidstra R."/>
            <person name="Miyata K."/>
            <person name="Fedorova E."/>
            <person name="Kohlen W."/>
            <person name="Bisseling T."/>
            <person name="Smit S."/>
            <person name="Geurts R."/>
        </authorList>
    </citation>
    <scope>NUCLEOTIDE SEQUENCE [LARGE SCALE GENOMIC DNA]</scope>
    <source>
        <strain evidence="2">cv. RG33-2</strain>
    </source>
</reference>
<dbReference type="STRING" id="63057.A0A2P5CR61"/>
<dbReference type="InParanoid" id="A0A2P5CR61"/>
<dbReference type="Proteomes" id="UP000237000">
    <property type="component" value="Unassembled WGS sequence"/>
</dbReference>
<evidence type="ECO:0000313" key="1">
    <source>
        <dbReference type="EMBL" id="PON63521.1"/>
    </source>
</evidence>
<evidence type="ECO:0000313" key="2">
    <source>
        <dbReference type="Proteomes" id="UP000237000"/>
    </source>
</evidence>
<dbReference type="InterPro" id="IPR036047">
    <property type="entry name" value="F-box-like_dom_sf"/>
</dbReference>
<gene>
    <name evidence="1" type="ORF">TorRG33x02_276020</name>
</gene>
<accession>A0A2P5CR61</accession>
<dbReference type="EMBL" id="JXTC01000336">
    <property type="protein sequence ID" value="PON63521.1"/>
    <property type="molecule type" value="Genomic_DNA"/>
</dbReference>
<comment type="caution">
    <text evidence="1">The sequence shown here is derived from an EMBL/GenBank/DDBJ whole genome shotgun (WGS) entry which is preliminary data.</text>
</comment>
<organism evidence="1 2">
    <name type="scientific">Trema orientale</name>
    <name type="common">Charcoal tree</name>
    <name type="synonym">Celtis orientalis</name>
    <dbReference type="NCBI Taxonomy" id="63057"/>
    <lineage>
        <taxon>Eukaryota</taxon>
        <taxon>Viridiplantae</taxon>
        <taxon>Streptophyta</taxon>
        <taxon>Embryophyta</taxon>
        <taxon>Tracheophyta</taxon>
        <taxon>Spermatophyta</taxon>
        <taxon>Magnoliopsida</taxon>
        <taxon>eudicotyledons</taxon>
        <taxon>Gunneridae</taxon>
        <taxon>Pentapetalae</taxon>
        <taxon>rosids</taxon>
        <taxon>fabids</taxon>
        <taxon>Rosales</taxon>
        <taxon>Cannabaceae</taxon>
        <taxon>Trema</taxon>
    </lineage>
</organism>
<dbReference type="SUPFAM" id="SSF81383">
    <property type="entry name" value="F-box domain"/>
    <property type="match status" value="1"/>
</dbReference>
<sequence>MSALPDELWRRILELGIRSCGFTFKDLCCLSISSRRLHRLSQDDDLWSLLLSSDFSIDRSASPLLSSKLLYKFRFERDREKKIAAHRRAVLRKESQIAEHSRKLRELGFRLAEEKEKMRATLVELSNLSKVRQASVALNVWQPEVIRGRHKQIVEQNVVSVESRVHAVEMELKLCRQQISGFEKAYRDEKQRLYSATEELKSLNYHPLRPNESVSGVKDVCETNIKSKKQKRCNKGFVSYGGLLGDLESIPFLWEGDC</sequence>